<dbReference type="GO" id="GO:0006537">
    <property type="term" value="P:glutamate biosynthetic process"/>
    <property type="evidence" value="ECO:0007669"/>
    <property type="project" value="InterPro"/>
</dbReference>
<evidence type="ECO:0000259" key="2">
    <source>
        <dbReference type="Pfam" id="PF01645"/>
    </source>
</evidence>
<name>A0A0F9HEN4_9ZZZZ</name>
<dbReference type="AlphaFoldDB" id="A0A0F9HEN4"/>
<evidence type="ECO:0000313" key="3">
    <source>
        <dbReference type="EMBL" id="KKM13592.1"/>
    </source>
</evidence>
<comment type="similarity">
    <text evidence="1">Belongs to the glutamate synthase family.</text>
</comment>
<gene>
    <name evidence="3" type="ORF">LCGC14_1714660</name>
</gene>
<reference evidence="3" key="1">
    <citation type="journal article" date="2015" name="Nature">
        <title>Complex archaea that bridge the gap between prokaryotes and eukaryotes.</title>
        <authorList>
            <person name="Spang A."/>
            <person name="Saw J.H."/>
            <person name="Jorgensen S.L."/>
            <person name="Zaremba-Niedzwiedzka K."/>
            <person name="Martijn J."/>
            <person name="Lind A.E."/>
            <person name="van Eijk R."/>
            <person name="Schleper C."/>
            <person name="Guy L."/>
            <person name="Ettema T.J."/>
        </authorList>
    </citation>
    <scope>NUCLEOTIDE SEQUENCE</scope>
</reference>
<dbReference type="InterPro" id="IPR013785">
    <property type="entry name" value="Aldolase_TIM"/>
</dbReference>
<dbReference type="Gene3D" id="3.20.20.70">
    <property type="entry name" value="Aldolase class I"/>
    <property type="match status" value="1"/>
</dbReference>
<protein>
    <recommendedName>
        <fullName evidence="2">Glutamate synthase domain-containing protein</fullName>
    </recommendedName>
</protein>
<dbReference type="EMBL" id="LAZR01015346">
    <property type="protein sequence ID" value="KKM13592.1"/>
    <property type="molecule type" value="Genomic_DNA"/>
</dbReference>
<organism evidence="3">
    <name type="scientific">marine sediment metagenome</name>
    <dbReference type="NCBI Taxonomy" id="412755"/>
    <lineage>
        <taxon>unclassified sequences</taxon>
        <taxon>metagenomes</taxon>
        <taxon>ecological metagenomes</taxon>
    </lineage>
</organism>
<dbReference type="InterPro" id="IPR002932">
    <property type="entry name" value="Glu_synthdom"/>
</dbReference>
<dbReference type="SUPFAM" id="SSF51395">
    <property type="entry name" value="FMN-linked oxidoreductases"/>
    <property type="match status" value="1"/>
</dbReference>
<sequence>FVSEEGFMAEIKRLRELGFKRITLKTGAYPMRELAMAIKYSSMAEVDLLTIDGAPGGTGMSPWRMMEEWGVPTFYLQAMAYEICEKLVKKGMRVPDIAIAGGFSSEDHIFKVLAMGAPYVKAVCMGRALMIPGMVGKNIGYWIRDKNLPKTVSQFGNKPEEIFVHYEELAEKYGKRMKEIPLGAVAFYCFSQKIKVGLQQLMAGSRNFNLKSLSRKDVMSLTEEAARVSGVPYVMDAYREEAEAVLDS</sequence>
<feature type="domain" description="Glutamate synthase" evidence="2">
    <location>
        <begin position="3"/>
        <end position="131"/>
    </location>
</feature>
<dbReference type="GO" id="GO:0015930">
    <property type="term" value="F:glutamate synthase activity"/>
    <property type="evidence" value="ECO:0007669"/>
    <property type="project" value="InterPro"/>
</dbReference>
<accession>A0A0F9HEN4</accession>
<evidence type="ECO:0000256" key="1">
    <source>
        <dbReference type="ARBA" id="ARBA00009716"/>
    </source>
</evidence>
<feature type="non-terminal residue" evidence="3">
    <location>
        <position position="1"/>
    </location>
</feature>
<proteinExistence type="inferred from homology"/>
<comment type="caution">
    <text evidence="3">The sequence shown here is derived from an EMBL/GenBank/DDBJ whole genome shotgun (WGS) entry which is preliminary data.</text>
</comment>
<dbReference type="Pfam" id="PF01645">
    <property type="entry name" value="Glu_synthase"/>
    <property type="match status" value="1"/>
</dbReference>